<sequence length="1048" mass="115578">MPLAVAYTIERHERRILGTTQSVGEEIAELEQVLQLVRRGAFRLSSSKQPAPQPSTSSLRDLLRAPMAYLSARWAGNHSTVETSIEPALAPTVERALHRRYAPVHNALQTLQAQLRHAQRRMLLACSRLQHAIGGVSAEPQPVTSSAPVSPFQPAFAAPGSGPAVVTDRPTLCRYVDTDRDLHQMLTPMRTGNIAEHLLYTVRLCHLERGGLFEALVRGEWSLLGAVFIHQRYGAGDFAAAAARDAAWLARLREAKRRARNHLRLLFWIAETLHHHPKPLQHLPCTAAEAAAWDFTDAQVATLLEQMQQQFGCSRQHRYGWRALMQQIAAAPADVLPTLEAVARQPPGGTAGRELWLRLGAAFRLLPADEVPEWLVRAHLVPHAMEYLQRYERVGETSAPPIVAAASTVTAAPPAEAPPLTRPAAHATLNVHVDTRTDGLGLLEHDTPLHRTSSLLDELESCLALAHTERDGLFDVIRRSTQVEACGTHKLWMLHGAGAFEEARENDALWVARMARLRRRACAILRVLDWMMRALQDEQVPLQTDSATQWPVSVAEAQPVALHPEQRSALTRRLRTDARAGLYLSWHELLRRLELRGRLCTLPELVQTNAALFARLAAAFARGARHRAEIPCWMGAVTLAALQAQWPPGARAGGEEPSPGVPVPGSSSSSPESNAVMRREPGAPRTYPPSPPTVDMRARPRITTAASLPPTLNQWVVLEQYGLGALLEPRRATVLQRLVHNIQLAHLEAEGMFVWLLRSEAYRNTRLLHEHYGRGEYHAAMALDEPYLHRMRAVRRRAAIRVRLLYWTGQLLGGADGRGDTLWSLPVSAVEARAWPTLRPFDEKQRRALQQALGPLGGAESGNLTLPRLADLLEQRYELAPLERIAREPGEVARRLAWAFAAADSWARPAFLNAASTETEAEDTAVDTSYLLFRGGEEPAAALPPETPVAAELPITPVTMRSSTGTARGSHWDPGVAATSAPSLAEKMATFQEDEQETVRGKLPLEWVEEHLSPLASEPQLVQPTARSFLPPSLSPQPSTSRPSVPDT</sequence>
<accession>A0AAV9ISR1</accession>
<feature type="region of interest" description="Disordered" evidence="1">
    <location>
        <begin position="648"/>
        <end position="697"/>
    </location>
</feature>
<proteinExistence type="predicted"/>
<evidence type="ECO:0000256" key="1">
    <source>
        <dbReference type="SAM" id="MobiDB-lite"/>
    </source>
</evidence>
<feature type="compositionally biased region" description="Low complexity" evidence="1">
    <location>
        <begin position="655"/>
        <end position="673"/>
    </location>
</feature>
<organism evidence="2 3">
    <name type="scientific">Cyanidium caldarium</name>
    <name type="common">Red alga</name>
    <dbReference type="NCBI Taxonomy" id="2771"/>
    <lineage>
        <taxon>Eukaryota</taxon>
        <taxon>Rhodophyta</taxon>
        <taxon>Bangiophyceae</taxon>
        <taxon>Cyanidiales</taxon>
        <taxon>Cyanidiaceae</taxon>
        <taxon>Cyanidium</taxon>
    </lineage>
</organism>
<evidence type="ECO:0000313" key="3">
    <source>
        <dbReference type="Proteomes" id="UP001301350"/>
    </source>
</evidence>
<dbReference type="AlphaFoldDB" id="A0AAV9ISR1"/>
<feature type="region of interest" description="Disordered" evidence="1">
    <location>
        <begin position="1016"/>
        <end position="1048"/>
    </location>
</feature>
<evidence type="ECO:0000313" key="2">
    <source>
        <dbReference type="EMBL" id="KAK4535126.1"/>
    </source>
</evidence>
<gene>
    <name evidence="2" type="ORF">CDCA_CDCA03G1151</name>
</gene>
<dbReference type="EMBL" id="JANCYW010000003">
    <property type="protein sequence ID" value="KAK4535126.1"/>
    <property type="molecule type" value="Genomic_DNA"/>
</dbReference>
<comment type="caution">
    <text evidence="2">The sequence shown here is derived from an EMBL/GenBank/DDBJ whole genome shotgun (WGS) entry which is preliminary data.</text>
</comment>
<name>A0AAV9ISR1_CYACA</name>
<dbReference type="Proteomes" id="UP001301350">
    <property type="component" value="Unassembled WGS sequence"/>
</dbReference>
<protein>
    <submittedName>
        <fullName evidence="2">Uncharacterized protein</fullName>
    </submittedName>
</protein>
<feature type="compositionally biased region" description="Low complexity" evidence="1">
    <location>
        <begin position="1036"/>
        <end position="1048"/>
    </location>
</feature>
<reference evidence="2 3" key="1">
    <citation type="submission" date="2022-07" db="EMBL/GenBank/DDBJ databases">
        <title>Genome-wide signatures of adaptation to extreme environments.</title>
        <authorList>
            <person name="Cho C.H."/>
            <person name="Yoon H.S."/>
        </authorList>
    </citation>
    <scope>NUCLEOTIDE SEQUENCE [LARGE SCALE GENOMIC DNA]</scope>
    <source>
        <strain evidence="2 3">DBV 063 E5</strain>
    </source>
</reference>
<keyword evidence="3" id="KW-1185">Reference proteome</keyword>